<evidence type="ECO:0000256" key="2">
    <source>
        <dbReference type="ARBA" id="ARBA00022801"/>
    </source>
</evidence>
<evidence type="ECO:0000259" key="5">
    <source>
        <dbReference type="Pfam" id="PF01425"/>
    </source>
</evidence>
<sequence>MSAPAFTVLQTKPVPRGTDEFEVKRAAILKEFADKVPTEYYIPKSILDSVELDVSGIPAKCSILSPEELRITEDYDASGLAEAIASRELTAVAVAKAFCKRAIIAHQLTCCLTQWFMDEAIQQAQKLDEYLATHGKTVGPLHGVPISIKDHMGISGTYTSGASLYSIVKATEDVHFIRVLREAGAVFYCKTNQPQSLMHLESDSLWGRVLNPYNINLSAGGSTGGEAALIAMKGSVLGIGSDIGGSIRGPSAFCGIYGFKPTSYVLPFDGMLLEPFPGELNILCAPGPMGRSVRDLNLVTKTVLATQPHLIDPRLIPIPWTGTETPIKGPLRIGLIEHDGFVDPQPPVKRAIAWAREVLSDPKYAGLVEVKDFKVYGAAEAMHKIRKMYFPDGGASTRDAITSTGEPIHHLTTDILKDAAEDGMCTAVDLGNMRADRDDFRMKFLRSWQDQEVDVVLGPAFVGPASAHDTAYTWTYTSLYNFVDYPGVVIPTPVVAKAGEKYDASYKPLSPECERVNKLWGETNFEGAPINLQLVARKYHDNQLFGALEVLKDIFQLS</sequence>
<dbReference type="Gene3D" id="3.90.1300.10">
    <property type="entry name" value="Amidase signature (AS) domain"/>
    <property type="match status" value="1"/>
</dbReference>
<dbReference type="PIRSF" id="PIRSF001221">
    <property type="entry name" value="Amidase_fungi"/>
    <property type="match status" value="1"/>
</dbReference>
<dbReference type="GO" id="GO:0016787">
    <property type="term" value="F:hydrolase activity"/>
    <property type="evidence" value="ECO:0007669"/>
    <property type="project" value="UniProtKB-KW"/>
</dbReference>
<dbReference type="PANTHER" id="PTHR46072">
    <property type="entry name" value="AMIDASE-RELATED-RELATED"/>
    <property type="match status" value="1"/>
</dbReference>
<feature type="active site" description="Acyl-ester intermediate" evidence="3">
    <location>
        <position position="246"/>
    </location>
</feature>
<dbReference type="InterPro" id="IPR023631">
    <property type="entry name" value="Amidase_dom"/>
</dbReference>
<dbReference type="InterPro" id="IPR036928">
    <property type="entry name" value="AS_sf"/>
</dbReference>
<feature type="domain" description="Amidase" evidence="5">
    <location>
        <begin position="94"/>
        <end position="544"/>
    </location>
</feature>
<accession>A0AA39GCI8</accession>
<feature type="active site" description="Charge relay system" evidence="3">
    <location>
        <position position="149"/>
    </location>
</feature>
<evidence type="ECO:0000256" key="1">
    <source>
        <dbReference type="ARBA" id="ARBA00009199"/>
    </source>
</evidence>
<dbReference type="EMBL" id="JAPDFR010000007">
    <property type="protein sequence ID" value="KAK0384820.1"/>
    <property type="molecule type" value="Genomic_DNA"/>
</dbReference>
<feature type="active site" description="Charge relay system" evidence="3">
    <location>
        <position position="222"/>
    </location>
</feature>
<dbReference type="SUPFAM" id="SSF75304">
    <property type="entry name" value="Amidase signature (AS) enzymes"/>
    <property type="match status" value="1"/>
</dbReference>
<protein>
    <recommendedName>
        <fullName evidence="5">Amidase domain-containing protein</fullName>
    </recommendedName>
</protein>
<dbReference type="Pfam" id="PF01425">
    <property type="entry name" value="Amidase"/>
    <property type="match status" value="1"/>
</dbReference>
<name>A0AA39GCI8_SARSR</name>
<reference evidence="6" key="1">
    <citation type="submission" date="2022-10" db="EMBL/GenBank/DDBJ databases">
        <title>Determination and structural analysis of whole genome sequence of Sarocladium strictum F4-1.</title>
        <authorList>
            <person name="Hu L."/>
            <person name="Jiang Y."/>
        </authorList>
    </citation>
    <scope>NUCLEOTIDE SEQUENCE</scope>
    <source>
        <strain evidence="6">F4-1</strain>
    </source>
</reference>
<feature type="binding site" evidence="4">
    <location>
        <begin position="243"/>
        <end position="246"/>
    </location>
    <ligand>
        <name>substrate</name>
    </ligand>
</feature>
<comment type="similarity">
    <text evidence="1">Belongs to the amidase family.</text>
</comment>
<dbReference type="AlphaFoldDB" id="A0AA39GCI8"/>
<feature type="binding site" evidence="4">
    <location>
        <position position="222"/>
    </location>
    <ligand>
        <name>substrate</name>
    </ligand>
</feature>
<dbReference type="Proteomes" id="UP001175261">
    <property type="component" value="Unassembled WGS sequence"/>
</dbReference>
<comment type="caution">
    <text evidence="6">The sequence shown here is derived from an EMBL/GenBank/DDBJ whole genome shotgun (WGS) entry which is preliminary data.</text>
</comment>
<evidence type="ECO:0000256" key="4">
    <source>
        <dbReference type="PIRSR" id="PIRSR001221-2"/>
    </source>
</evidence>
<organism evidence="6 7">
    <name type="scientific">Sarocladium strictum</name>
    <name type="common">Black bundle disease fungus</name>
    <name type="synonym">Acremonium strictum</name>
    <dbReference type="NCBI Taxonomy" id="5046"/>
    <lineage>
        <taxon>Eukaryota</taxon>
        <taxon>Fungi</taxon>
        <taxon>Dikarya</taxon>
        <taxon>Ascomycota</taxon>
        <taxon>Pezizomycotina</taxon>
        <taxon>Sordariomycetes</taxon>
        <taxon>Hypocreomycetidae</taxon>
        <taxon>Hypocreales</taxon>
        <taxon>Sarocladiaceae</taxon>
        <taxon>Sarocladium</taxon>
    </lineage>
</organism>
<feature type="binding site" evidence="4">
    <location>
        <position position="197"/>
    </location>
    <ligand>
        <name>substrate</name>
    </ligand>
</feature>
<keyword evidence="2" id="KW-0378">Hydrolase</keyword>
<evidence type="ECO:0000256" key="3">
    <source>
        <dbReference type="PIRSR" id="PIRSR001221-1"/>
    </source>
</evidence>
<gene>
    <name evidence="6" type="ORF">NLU13_7298</name>
</gene>
<dbReference type="PANTHER" id="PTHR46072:SF4">
    <property type="entry name" value="AMIDASE C550.07-RELATED"/>
    <property type="match status" value="1"/>
</dbReference>
<evidence type="ECO:0000313" key="7">
    <source>
        <dbReference type="Proteomes" id="UP001175261"/>
    </source>
</evidence>
<proteinExistence type="inferred from homology"/>
<evidence type="ECO:0000313" key="6">
    <source>
        <dbReference type="EMBL" id="KAK0384820.1"/>
    </source>
</evidence>
<keyword evidence="7" id="KW-1185">Reference proteome</keyword>